<keyword evidence="7" id="KW-1015">Disulfide bond</keyword>
<dbReference type="SUPFAM" id="SSF51905">
    <property type="entry name" value="FAD/NAD(P)-binding domain"/>
    <property type="match status" value="1"/>
</dbReference>
<evidence type="ECO:0000256" key="5">
    <source>
        <dbReference type="ARBA" id="ARBA00023002"/>
    </source>
</evidence>
<dbReference type="InterPro" id="IPR001100">
    <property type="entry name" value="Pyr_nuc-diS_OxRdtase"/>
</dbReference>
<dbReference type="GeneID" id="42798215"/>
<reference evidence="12 13" key="1">
    <citation type="submission" date="2019-10" db="EMBL/GenBank/DDBJ databases">
        <title>Genome Sequences from Six Type Strain Members of the Archaeal Family Sulfolobaceae: Acidianus ambivalens, Acidianus infernus, Metallosphaera prunae, Stygiolobus azoricus, Sulfolobus metallicus, and Sulfurisphaera ohwakuensis.</title>
        <authorList>
            <person name="Counts J.A."/>
            <person name="Kelly R.M."/>
        </authorList>
    </citation>
    <scope>NUCLEOTIDE SEQUENCE [LARGE SCALE GENOMIC DNA]</scope>
    <source>
        <strain evidence="12 13">FC6</strain>
    </source>
</reference>
<dbReference type="InterPro" id="IPR012999">
    <property type="entry name" value="Pyr_OxRdtase_I_AS"/>
</dbReference>
<dbReference type="InterPro" id="IPR050151">
    <property type="entry name" value="Class-I_Pyr_Nuc-Dis_Oxidored"/>
</dbReference>
<feature type="domain" description="FAD/NAD(P)-binding" evidence="11">
    <location>
        <begin position="4"/>
        <end position="319"/>
    </location>
</feature>
<dbReference type="Pfam" id="PF07992">
    <property type="entry name" value="Pyr_redox_2"/>
    <property type="match status" value="1"/>
</dbReference>
<evidence type="ECO:0000256" key="8">
    <source>
        <dbReference type="ARBA" id="ARBA00023284"/>
    </source>
</evidence>
<proteinExistence type="inferred from homology"/>
<evidence type="ECO:0000256" key="1">
    <source>
        <dbReference type="ARBA" id="ARBA00001974"/>
    </source>
</evidence>
<keyword evidence="5 9" id="KW-0560">Oxidoreductase</keyword>
<dbReference type="Pfam" id="PF02852">
    <property type="entry name" value="Pyr_redox_dim"/>
    <property type="match status" value="1"/>
</dbReference>
<evidence type="ECO:0000256" key="4">
    <source>
        <dbReference type="ARBA" id="ARBA00022827"/>
    </source>
</evidence>
<dbReference type="GO" id="GO:0050660">
    <property type="term" value="F:flavin adenine dinucleotide binding"/>
    <property type="evidence" value="ECO:0007669"/>
    <property type="project" value="TreeGrafter"/>
</dbReference>
<keyword evidence="8 9" id="KW-0676">Redox-active center</keyword>
<evidence type="ECO:0000313" key="12">
    <source>
        <dbReference type="EMBL" id="QGR19228.1"/>
    </source>
</evidence>
<dbReference type="InterPro" id="IPR004099">
    <property type="entry name" value="Pyr_nucl-diS_OxRdtase_dimer"/>
</dbReference>
<dbReference type="PIRSF" id="PIRSF000350">
    <property type="entry name" value="Mercury_reductase_MerA"/>
    <property type="match status" value="1"/>
</dbReference>
<protein>
    <submittedName>
        <fullName evidence="12">Dihydrolipoyl dehydrogenase</fullName>
        <ecNumber evidence="12">1.8.1.4</ecNumber>
    </submittedName>
</protein>
<dbReference type="GO" id="GO:0006103">
    <property type="term" value="P:2-oxoglutarate metabolic process"/>
    <property type="evidence" value="ECO:0007669"/>
    <property type="project" value="TreeGrafter"/>
</dbReference>
<comment type="similarity">
    <text evidence="2 9">Belongs to the class-I pyridine nucleotide-disulfide oxidoreductase family.</text>
</comment>
<evidence type="ECO:0000256" key="7">
    <source>
        <dbReference type="ARBA" id="ARBA00023157"/>
    </source>
</evidence>
<dbReference type="InterPro" id="IPR036188">
    <property type="entry name" value="FAD/NAD-bd_sf"/>
</dbReference>
<evidence type="ECO:0000313" key="13">
    <source>
        <dbReference type="Proteomes" id="UP000423396"/>
    </source>
</evidence>
<evidence type="ECO:0000259" key="10">
    <source>
        <dbReference type="Pfam" id="PF02852"/>
    </source>
</evidence>
<dbReference type="KEGG" id="sazo:D1868_04040"/>
<dbReference type="InterPro" id="IPR023753">
    <property type="entry name" value="FAD/NAD-binding_dom"/>
</dbReference>
<dbReference type="InterPro" id="IPR016156">
    <property type="entry name" value="FAD/NAD-linked_Rdtase_dimer_sf"/>
</dbReference>
<evidence type="ECO:0000256" key="9">
    <source>
        <dbReference type="RuleBase" id="RU003691"/>
    </source>
</evidence>
<dbReference type="NCBIfam" id="NF004943">
    <property type="entry name" value="PRK06292.2-1"/>
    <property type="match status" value="1"/>
</dbReference>
<evidence type="ECO:0000256" key="3">
    <source>
        <dbReference type="ARBA" id="ARBA00022630"/>
    </source>
</evidence>
<dbReference type="Proteomes" id="UP000423396">
    <property type="component" value="Chromosome"/>
</dbReference>
<evidence type="ECO:0000259" key="11">
    <source>
        <dbReference type="Pfam" id="PF07992"/>
    </source>
</evidence>
<dbReference type="PANTHER" id="PTHR22912:SF151">
    <property type="entry name" value="DIHYDROLIPOYL DEHYDROGENASE, MITOCHONDRIAL"/>
    <property type="match status" value="1"/>
</dbReference>
<organism evidence="12 13">
    <name type="scientific">Stygiolobus azoricus</name>
    <dbReference type="NCBI Taxonomy" id="41675"/>
    <lineage>
        <taxon>Archaea</taxon>
        <taxon>Thermoproteota</taxon>
        <taxon>Thermoprotei</taxon>
        <taxon>Sulfolobales</taxon>
        <taxon>Sulfolobaceae</taxon>
        <taxon>Stygiolobus</taxon>
    </lineage>
</organism>
<accession>A0A650CN75</accession>
<dbReference type="RefSeq" id="WP_156005792.1">
    <property type="nucleotide sequence ID" value="NZ_CP045483.1"/>
</dbReference>
<dbReference type="OrthoDB" id="27922at2157"/>
<dbReference type="Gene3D" id="3.30.390.30">
    <property type="match status" value="1"/>
</dbReference>
<keyword evidence="3 9" id="KW-0285">Flavoprotein</keyword>
<dbReference type="PRINTS" id="PR00368">
    <property type="entry name" value="FADPNR"/>
</dbReference>
<comment type="cofactor">
    <cofactor evidence="1">
        <name>FAD</name>
        <dbReference type="ChEBI" id="CHEBI:57692"/>
    </cofactor>
</comment>
<sequence length="455" mass="50066">METDVIVIGAGGGGYPGAFRLARSGYKVVIIDPKGELGGNCLFSGCIPSKTVREIAQMVWRNNRILKSNLKPDFSVIQDHKDRVQEIRYMQHREELKEFRDNIELIRGKAKLIDNKTVEVEIENGIIEVKGRYLIIATGSEPVKPKFPGSEFAITSDDLYGYRTPLRRLPDDITIVGGGYIALETATILKALGYNVRLLVRSDKVLKGFESELVNTLLPLLGLEIMYNSPILEIKKIGEQEFEVFYSDGKGNKKSLKTGLVMLATGRKPVLPEGAGGILALDSKGHISVNDSMKTNLPNVFATGDVNGKAPYFHAAVRMSIAAAYNIMSNSTPMDYVDFKSIPVTIFTIPPASYVGIMPSEAERMGISFIEASYELKNDPMAQIYDEMGGVLKLYFERGSLRLIGAWIVGVHAGFVINELGQAVAHGLTARDLAEFADQHPTTNELIAYTARKVL</sequence>
<feature type="domain" description="Pyridine nucleotide-disulphide oxidoreductase dimerisation" evidence="10">
    <location>
        <begin position="342"/>
        <end position="447"/>
    </location>
</feature>
<evidence type="ECO:0000256" key="2">
    <source>
        <dbReference type="ARBA" id="ARBA00007532"/>
    </source>
</evidence>
<evidence type="ECO:0000256" key="6">
    <source>
        <dbReference type="ARBA" id="ARBA00023027"/>
    </source>
</evidence>
<dbReference type="AlphaFoldDB" id="A0A650CN75"/>
<dbReference type="Gene3D" id="3.50.50.60">
    <property type="entry name" value="FAD/NAD(P)-binding domain"/>
    <property type="match status" value="2"/>
</dbReference>
<keyword evidence="4 9" id="KW-0274">FAD</keyword>
<keyword evidence="6" id="KW-0520">NAD</keyword>
<dbReference type="EMBL" id="CP045483">
    <property type="protein sequence ID" value="QGR19228.1"/>
    <property type="molecule type" value="Genomic_DNA"/>
</dbReference>
<dbReference type="SUPFAM" id="SSF55424">
    <property type="entry name" value="FAD/NAD-linked reductases, dimerisation (C-terminal) domain"/>
    <property type="match status" value="1"/>
</dbReference>
<name>A0A650CN75_9CREN</name>
<keyword evidence="13" id="KW-1185">Reference proteome</keyword>
<gene>
    <name evidence="12" type="ORF">D1868_04040</name>
</gene>
<dbReference type="EC" id="1.8.1.4" evidence="12"/>
<dbReference type="GO" id="GO:0004148">
    <property type="term" value="F:dihydrolipoyl dehydrogenase (NADH) activity"/>
    <property type="evidence" value="ECO:0007669"/>
    <property type="project" value="UniProtKB-EC"/>
</dbReference>
<dbReference type="PANTHER" id="PTHR22912">
    <property type="entry name" value="DISULFIDE OXIDOREDUCTASE"/>
    <property type="match status" value="1"/>
</dbReference>
<dbReference type="PRINTS" id="PR00411">
    <property type="entry name" value="PNDRDTASEI"/>
</dbReference>
<dbReference type="PROSITE" id="PS00076">
    <property type="entry name" value="PYRIDINE_REDOX_1"/>
    <property type="match status" value="1"/>
</dbReference>